<organism evidence="3 4">
    <name type="scientific">Alkalispirochaeta sphaeroplastigenens</name>
    <dbReference type="NCBI Taxonomy" id="1187066"/>
    <lineage>
        <taxon>Bacteria</taxon>
        <taxon>Pseudomonadati</taxon>
        <taxon>Spirochaetota</taxon>
        <taxon>Spirochaetia</taxon>
        <taxon>Spirochaetales</taxon>
        <taxon>Spirochaetaceae</taxon>
        <taxon>Alkalispirochaeta</taxon>
    </lineage>
</organism>
<feature type="transmembrane region" description="Helical" evidence="1">
    <location>
        <begin position="84"/>
        <end position="101"/>
    </location>
</feature>
<dbReference type="PROSITE" id="PS51257">
    <property type="entry name" value="PROKAR_LIPOPROTEIN"/>
    <property type="match status" value="1"/>
</dbReference>
<comment type="caution">
    <text evidence="3">The sequence shown here is derived from an EMBL/GenBank/DDBJ whole genome shotgun (WGS) entry which is preliminary data.</text>
</comment>
<keyword evidence="4" id="KW-1185">Reference proteome</keyword>
<dbReference type="Pfam" id="PF07331">
    <property type="entry name" value="TctB"/>
    <property type="match status" value="1"/>
</dbReference>
<feature type="transmembrane region" description="Helical" evidence="1">
    <location>
        <begin position="107"/>
        <end position="123"/>
    </location>
</feature>
<proteinExistence type="predicted"/>
<name>A0A2S4JWZ4_9SPIO</name>
<protein>
    <recommendedName>
        <fullName evidence="2">DUF1468 domain-containing protein</fullName>
    </recommendedName>
</protein>
<evidence type="ECO:0000313" key="4">
    <source>
        <dbReference type="Proteomes" id="UP000237350"/>
    </source>
</evidence>
<gene>
    <name evidence="3" type="ORF">AU468_04260</name>
</gene>
<keyword evidence="1" id="KW-0812">Transmembrane</keyword>
<keyword evidence="1" id="KW-1133">Transmembrane helix</keyword>
<evidence type="ECO:0000256" key="1">
    <source>
        <dbReference type="SAM" id="Phobius"/>
    </source>
</evidence>
<keyword evidence="1" id="KW-0472">Membrane</keyword>
<evidence type="ECO:0000259" key="2">
    <source>
        <dbReference type="Pfam" id="PF07331"/>
    </source>
</evidence>
<sequence length="163" mass="18466">MNKNFVMKLSVNILVTLIGCAFFFASFDVARGFQQVIGADQYSRFISILLMVLGVLGIGRSILDNRKGLFEGEDLKIFVDMRRAGFRISMMFSLLILNVFLIRRIGYFESGFIFMVLAIFFLGERTPRRFGTSVLFSAGITAIIYVVFGVILNIYLPRGLFIN</sequence>
<accession>A0A2S4JWZ4</accession>
<dbReference type="Proteomes" id="UP000237350">
    <property type="component" value="Unassembled WGS sequence"/>
</dbReference>
<dbReference type="EMBL" id="LPWH01000050">
    <property type="protein sequence ID" value="POR04034.1"/>
    <property type="molecule type" value="Genomic_DNA"/>
</dbReference>
<feature type="domain" description="DUF1468" evidence="2">
    <location>
        <begin position="13"/>
        <end position="157"/>
    </location>
</feature>
<evidence type="ECO:0000313" key="3">
    <source>
        <dbReference type="EMBL" id="POR04034.1"/>
    </source>
</evidence>
<reference evidence="4" key="1">
    <citation type="submission" date="2015-12" db="EMBL/GenBank/DDBJ databases">
        <authorList>
            <person name="Lodha T.D."/>
            <person name="Chintalapati S."/>
            <person name="Chintalapati V.R."/>
            <person name="Sravanthi T."/>
        </authorList>
    </citation>
    <scope>NUCLEOTIDE SEQUENCE [LARGE SCALE GENOMIC DNA]</scope>
    <source>
        <strain evidence="4">JC133</strain>
    </source>
</reference>
<feature type="transmembrane region" description="Helical" evidence="1">
    <location>
        <begin position="135"/>
        <end position="156"/>
    </location>
</feature>
<dbReference type="InterPro" id="IPR009936">
    <property type="entry name" value="DUF1468"/>
</dbReference>
<feature type="transmembrane region" description="Helical" evidence="1">
    <location>
        <begin position="42"/>
        <end position="63"/>
    </location>
</feature>
<dbReference type="AlphaFoldDB" id="A0A2S4JWZ4"/>